<evidence type="ECO:0000313" key="1">
    <source>
        <dbReference type="EMBL" id="EFP87390.1"/>
    </source>
</evidence>
<dbReference type="AlphaFoldDB" id="E3KT04"/>
<dbReference type="KEGG" id="pgr:PGTG_13618"/>
<reference evidence="2" key="2">
    <citation type="journal article" date="2011" name="Proc. Natl. Acad. Sci. U.S.A.">
        <title>Obligate biotrophy features unraveled by the genomic analysis of rust fungi.</title>
        <authorList>
            <person name="Duplessis S."/>
            <person name="Cuomo C.A."/>
            <person name="Lin Y.-C."/>
            <person name="Aerts A."/>
            <person name="Tisserant E."/>
            <person name="Veneault-Fourrey C."/>
            <person name="Joly D.L."/>
            <person name="Hacquard S."/>
            <person name="Amselem J."/>
            <person name="Cantarel B.L."/>
            <person name="Chiu R."/>
            <person name="Coutinho P.M."/>
            <person name="Feau N."/>
            <person name="Field M."/>
            <person name="Frey P."/>
            <person name="Gelhaye E."/>
            <person name="Goldberg J."/>
            <person name="Grabherr M.G."/>
            <person name="Kodira C.D."/>
            <person name="Kohler A."/>
            <person name="Kuees U."/>
            <person name="Lindquist E.A."/>
            <person name="Lucas S.M."/>
            <person name="Mago R."/>
            <person name="Mauceli E."/>
            <person name="Morin E."/>
            <person name="Murat C."/>
            <person name="Pangilinan J.L."/>
            <person name="Park R."/>
            <person name="Pearson M."/>
            <person name="Quesneville H."/>
            <person name="Rouhier N."/>
            <person name="Sakthikumar S."/>
            <person name="Salamov A.A."/>
            <person name="Schmutz J."/>
            <person name="Selles B."/>
            <person name="Shapiro H."/>
            <person name="Tanguay P."/>
            <person name="Tuskan G.A."/>
            <person name="Henrissat B."/>
            <person name="Van de Peer Y."/>
            <person name="Rouze P."/>
            <person name="Ellis J.G."/>
            <person name="Dodds P.N."/>
            <person name="Schein J.E."/>
            <person name="Zhong S."/>
            <person name="Hamelin R.C."/>
            <person name="Grigoriev I.V."/>
            <person name="Szabo L.J."/>
            <person name="Martin F."/>
        </authorList>
    </citation>
    <scope>NUCLEOTIDE SEQUENCE [LARGE SCALE GENOMIC DNA]</scope>
    <source>
        <strain evidence="2">CRL 75-36-700-3 / race SCCL</strain>
    </source>
</reference>
<dbReference type="Proteomes" id="UP000008783">
    <property type="component" value="Unassembled WGS sequence"/>
</dbReference>
<reference key="1">
    <citation type="submission" date="2007-01" db="EMBL/GenBank/DDBJ databases">
        <title>The Genome Sequence of Puccinia graminis f. sp. tritici Strain CRL 75-36-700-3.</title>
        <authorList>
            <consortium name="The Broad Institute Genome Sequencing Platform"/>
            <person name="Birren B."/>
            <person name="Lander E."/>
            <person name="Galagan J."/>
            <person name="Nusbaum C."/>
            <person name="Devon K."/>
            <person name="Cuomo C."/>
            <person name="Jaffe D."/>
            <person name="Butler J."/>
            <person name="Alvarez P."/>
            <person name="Gnerre S."/>
            <person name="Grabherr M."/>
            <person name="Mauceli E."/>
            <person name="Brockman W."/>
            <person name="Young S."/>
            <person name="LaButti K."/>
            <person name="Sykes S."/>
            <person name="DeCaprio D."/>
            <person name="Crawford M."/>
            <person name="Koehrsen M."/>
            <person name="Engels R."/>
            <person name="Montgomery P."/>
            <person name="Pearson M."/>
            <person name="Howarth C."/>
            <person name="Larson L."/>
            <person name="White J."/>
            <person name="Zeng Q."/>
            <person name="Kodira C."/>
            <person name="Yandava C."/>
            <person name="Alvarado L."/>
            <person name="O'Leary S."/>
            <person name="Szabo L."/>
            <person name="Dean R."/>
            <person name="Schein J."/>
        </authorList>
    </citation>
    <scope>NUCLEOTIDE SEQUENCE</scope>
    <source>
        <strain>CRL 75-36-700-3</strain>
    </source>
</reference>
<name>E3KT04_PUCGT</name>
<keyword evidence="2" id="KW-1185">Reference proteome</keyword>
<dbReference type="VEuPathDB" id="FungiDB:PGTG_13618"/>
<dbReference type="RefSeq" id="XP_003331809.1">
    <property type="nucleotide sequence ID" value="XM_003331761.1"/>
</dbReference>
<dbReference type="InParanoid" id="E3KT04"/>
<sequence length="102" mass="11657">MLEEIALTSKVLTILSELYKVFSSYQQSEAICYDVNKRSVLRTKWKDISLEKAIIIIVAGIWTELSNTVVSSDLLVDGQRRGGERYKAFFYIHEGSRCTAVY</sequence>
<dbReference type="EMBL" id="DS178306">
    <property type="protein sequence ID" value="EFP87390.1"/>
    <property type="molecule type" value="Genomic_DNA"/>
</dbReference>
<proteinExistence type="predicted"/>
<dbReference type="GeneID" id="10537958"/>
<protein>
    <submittedName>
        <fullName evidence="1">Uncharacterized protein</fullName>
    </submittedName>
</protein>
<gene>
    <name evidence="1" type="ORF">PGTG_13618</name>
</gene>
<accession>E3KT04</accession>
<dbReference type="HOGENOM" id="CLU_2278826_0_0_1"/>
<evidence type="ECO:0000313" key="2">
    <source>
        <dbReference type="Proteomes" id="UP000008783"/>
    </source>
</evidence>
<organism evidence="1 2">
    <name type="scientific">Puccinia graminis f. sp. tritici (strain CRL 75-36-700-3 / race SCCL)</name>
    <name type="common">Black stem rust fungus</name>
    <dbReference type="NCBI Taxonomy" id="418459"/>
    <lineage>
        <taxon>Eukaryota</taxon>
        <taxon>Fungi</taxon>
        <taxon>Dikarya</taxon>
        <taxon>Basidiomycota</taxon>
        <taxon>Pucciniomycotina</taxon>
        <taxon>Pucciniomycetes</taxon>
        <taxon>Pucciniales</taxon>
        <taxon>Pucciniaceae</taxon>
        <taxon>Puccinia</taxon>
    </lineage>
</organism>